<dbReference type="Proteomes" id="UP000009097">
    <property type="component" value="Unassembled WGS sequence"/>
</dbReference>
<reference evidence="3" key="1">
    <citation type="submission" date="2007-04" db="EMBL/GenBank/DDBJ databases">
        <authorList>
            <consortium name="The Broad Institute Genome Sequencing Platform"/>
            <person name="Birren B."/>
            <person name="Lander E."/>
            <person name="Galagan J."/>
            <person name="Nusbaum C."/>
            <person name="Devon K."/>
            <person name="Ma L.-J."/>
            <person name="Jaffe D."/>
            <person name="Butler J."/>
            <person name="Alvarez P."/>
            <person name="Gnerre S."/>
            <person name="Grabherr M."/>
            <person name="Kleber M."/>
            <person name="Mauceli E."/>
            <person name="Brockman W."/>
            <person name="MacCallum I.A."/>
            <person name="Young S."/>
            <person name="LaButti K."/>
            <person name="DeCaprio D."/>
            <person name="Crawford M."/>
            <person name="Koehrsen M."/>
            <person name="Engels R."/>
            <person name="Montgomery P."/>
            <person name="Pearson M."/>
            <person name="Howarth C."/>
            <person name="Larson L."/>
            <person name="White J."/>
            <person name="O'Leary S."/>
            <person name="Kodira C."/>
            <person name="Zeng Q."/>
            <person name="Yandava C."/>
            <person name="Alvarado L."/>
            <person name="Kistler C."/>
            <person name="Shim W.-B."/>
            <person name="Kang S."/>
            <person name="Woloshuk C."/>
        </authorList>
    </citation>
    <scope>NUCLEOTIDE SEQUENCE</scope>
    <source>
        <strain evidence="3">4287</strain>
    </source>
</reference>
<evidence type="ECO:0000313" key="5">
    <source>
        <dbReference type="Proteomes" id="UP000009097"/>
    </source>
</evidence>
<dbReference type="EMBL" id="DS231722">
    <property type="protein sequence ID" value="KNB17531.1"/>
    <property type="molecule type" value="Genomic_DNA"/>
</dbReference>
<dbReference type="VEuPathDB" id="FungiDB:FOXG_15039"/>
<dbReference type="RefSeq" id="XP_018254666.1">
    <property type="nucleotide sequence ID" value="XM_018394499.1"/>
</dbReference>
<reference evidence="3" key="2">
    <citation type="journal article" date="2010" name="Nature">
        <title>Comparative genomics reveals mobile pathogenicity chromosomes in Fusarium.</title>
        <authorList>
            <person name="Ma L.J."/>
            <person name="van der Does H.C."/>
            <person name="Borkovich K.A."/>
            <person name="Coleman J.J."/>
            <person name="Daboussi M.J."/>
            <person name="Di Pietro A."/>
            <person name="Dufresne M."/>
            <person name="Freitag M."/>
            <person name="Grabherr M."/>
            <person name="Henrissat B."/>
            <person name="Houterman P.M."/>
            <person name="Kang S."/>
            <person name="Shim W.B."/>
            <person name="Woloshuk C."/>
            <person name="Xie X."/>
            <person name="Xu J.R."/>
            <person name="Antoniw J."/>
            <person name="Baker S.E."/>
            <person name="Bluhm B.H."/>
            <person name="Breakspear A."/>
            <person name="Brown D.W."/>
            <person name="Butchko R.A."/>
            <person name="Chapman S."/>
            <person name="Coulson R."/>
            <person name="Coutinho P.M."/>
            <person name="Danchin E.G."/>
            <person name="Diener A."/>
            <person name="Gale L.R."/>
            <person name="Gardiner D.M."/>
            <person name="Goff S."/>
            <person name="Hammond-Kosack K.E."/>
            <person name="Hilburn K."/>
            <person name="Hua-Van A."/>
            <person name="Jonkers W."/>
            <person name="Kazan K."/>
            <person name="Kodira C.D."/>
            <person name="Koehrsen M."/>
            <person name="Kumar L."/>
            <person name="Lee Y.H."/>
            <person name="Li L."/>
            <person name="Manners J.M."/>
            <person name="Miranda-Saavedra D."/>
            <person name="Mukherjee M."/>
            <person name="Park G."/>
            <person name="Park J."/>
            <person name="Park S.Y."/>
            <person name="Proctor R.H."/>
            <person name="Regev A."/>
            <person name="Ruiz-Roldan M.C."/>
            <person name="Sain D."/>
            <person name="Sakthikumar S."/>
            <person name="Sykes S."/>
            <person name="Schwartz D.C."/>
            <person name="Turgeon B.G."/>
            <person name="Wapinski I."/>
            <person name="Yoder O."/>
            <person name="Young S."/>
            <person name="Zeng Q."/>
            <person name="Zhou S."/>
            <person name="Galagan J."/>
            <person name="Cuomo C.A."/>
            <person name="Kistler H.C."/>
            <person name="Rep M."/>
        </authorList>
    </citation>
    <scope>NUCLEOTIDE SEQUENCE [LARGE SCALE GENOMIC DNA]</scope>
    <source>
        <strain evidence="3">4287</strain>
    </source>
</reference>
<dbReference type="InterPro" id="IPR011990">
    <property type="entry name" value="TPR-like_helical_dom_sf"/>
</dbReference>
<evidence type="ECO:0000259" key="1">
    <source>
        <dbReference type="Pfam" id="PF00931"/>
    </source>
</evidence>
<accession>A0A0J9W0V5</accession>
<dbReference type="KEGG" id="fox:FOXG_15039"/>
<dbReference type="GeneID" id="28955598"/>
<dbReference type="InterPro" id="IPR002182">
    <property type="entry name" value="NB-ARC"/>
</dbReference>
<evidence type="ECO:0008006" key="6">
    <source>
        <dbReference type="Google" id="ProtNLM"/>
    </source>
</evidence>
<dbReference type="SUPFAM" id="SSF52540">
    <property type="entry name" value="P-loop containing nucleoside triphosphate hydrolases"/>
    <property type="match status" value="1"/>
</dbReference>
<evidence type="ECO:0000313" key="4">
    <source>
        <dbReference type="EMBL" id="KNB17531.1"/>
    </source>
</evidence>
<evidence type="ECO:0000313" key="3">
    <source>
        <dbReference type="EMBL" id="KNB16621.1"/>
    </source>
</evidence>
<feature type="domain" description="NB-ARC" evidence="1">
    <location>
        <begin position="198"/>
        <end position="287"/>
    </location>
</feature>
<dbReference type="PANTHER" id="PTHR46082">
    <property type="entry name" value="ATP/GTP-BINDING PROTEIN-RELATED"/>
    <property type="match status" value="1"/>
</dbReference>
<dbReference type="GeneID" id="28956138"/>
<dbReference type="KEGG" id="fox:FOXG_14442"/>
<dbReference type="PANTHER" id="PTHR46082:SF6">
    <property type="entry name" value="AAA+ ATPASE DOMAIN-CONTAINING PROTEIN-RELATED"/>
    <property type="match status" value="1"/>
</dbReference>
<organism evidence="3 5">
    <name type="scientific">Fusarium oxysporum f. sp. lycopersici (strain 4287 / CBS 123668 / FGSC 9935 / NRRL 34936)</name>
    <name type="common">Fusarium vascular wilt of tomato</name>
    <dbReference type="NCBI Taxonomy" id="426428"/>
    <lineage>
        <taxon>Eukaryota</taxon>
        <taxon>Fungi</taxon>
        <taxon>Dikarya</taxon>
        <taxon>Ascomycota</taxon>
        <taxon>Pezizomycotina</taxon>
        <taxon>Sordariomycetes</taxon>
        <taxon>Hypocreomycetidae</taxon>
        <taxon>Hypocreales</taxon>
        <taxon>Nectriaceae</taxon>
        <taxon>Fusarium</taxon>
        <taxon>Fusarium oxysporum species complex</taxon>
    </lineage>
</organism>
<gene>
    <name evidence="3" type="ORF">FOXG_14442</name>
    <name evidence="4" type="ORF">FOXG_15039</name>
</gene>
<name>A0A0J9W0V5_FUSO4</name>
<dbReference type="Pfam" id="PF13374">
    <property type="entry name" value="TPR_10"/>
    <property type="match status" value="3"/>
</dbReference>
<dbReference type="EMBL" id="DS231719">
    <property type="protein sequence ID" value="KNB16621.1"/>
    <property type="molecule type" value="Genomic_DNA"/>
</dbReference>
<feature type="domain" description="DUF7779" evidence="2">
    <location>
        <begin position="460"/>
        <end position="539"/>
    </location>
</feature>
<dbReference type="SUPFAM" id="SSF48452">
    <property type="entry name" value="TPR-like"/>
    <property type="match status" value="1"/>
</dbReference>
<proteinExistence type="predicted"/>
<dbReference type="VEuPathDB" id="FungiDB:FOXG_14442"/>
<protein>
    <recommendedName>
        <fullName evidence="6">Kinesin light chain</fullName>
    </recommendedName>
</protein>
<dbReference type="InterPro" id="IPR027417">
    <property type="entry name" value="P-loop_NTPase"/>
</dbReference>
<dbReference type="InterPro" id="IPR053137">
    <property type="entry name" value="NLR-like"/>
</dbReference>
<sequence length="746" mass="83569">MAEAVGLAASVIAIVDLSAKVATLCFQYSTAVGNAKADIEHLQSHLKDLDACLRGVHRVLYGPNNQALTISRELIDSLDGCKSELIQMQNRLDPGKASKTMRRLGLRALKWPFDSKEVRGIVVNLEHYKQTIMLSLQIDQTTILLDIQQKFDDVSLQSCRDRPAAHIPCFNVPFDRDPDFVDRPDITAWLQSQYTGSASRIALVGMGGFGKSQAAIQFAHHIHSESPQTSVYWVYASSKPRFEEAYRAIAERLQLPRRNDPDMDVLRLIRDWLQTEEAGSWLMILDNADDVNLFYPVHNSGTKAVTGLANENTIARTDQQLLAAYLPKSRNGTILITSRSMDAAERLTGSYKAIYSVPTMDDVQGLQLLQNKLDGDFDGNAATDLLRALDRIPLAITQAAAYINRRAPRVSVKTYLDTFQESDKKKGSLLNKDAGDLRRDESASNSVVVTWQVTLEQIRRERPSAVKLLSFMSFFNPQGIPEFILHDYATDLTDHANRDAASENFEDDLDILLGYSLVSVTATGDSYDMHDLVQFCTRFWISTTGNEGRWRQLFLHSMSTLFPDGTFETWPTCQVLLPHIEPTFREEPPAEGLLDWAHLLTNCAEYMSTSGKFKMAESLNKKAVKTRTKMLGEEHPDTLTTMANLALLYSNQGRWKEAEELLTGVVAMRKRTLGEEHPDTLTSMHKLAITWKVSGRTGDALALMRNCVVIRKRVLGTDYPQTMLSVACLAEWENRGNLLLEGNKSG</sequence>
<dbReference type="Pfam" id="PF00931">
    <property type="entry name" value="NB-ARC"/>
    <property type="match status" value="1"/>
</dbReference>
<dbReference type="Gene3D" id="3.40.50.300">
    <property type="entry name" value="P-loop containing nucleotide triphosphate hydrolases"/>
    <property type="match status" value="1"/>
</dbReference>
<evidence type="ECO:0000259" key="2">
    <source>
        <dbReference type="Pfam" id="PF25000"/>
    </source>
</evidence>
<dbReference type="RefSeq" id="XP_018255576.1">
    <property type="nucleotide sequence ID" value="XM_018395114.1"/>
</dbReference>
<dbReference type="Pfam" id="PF25000">
    <property type="entry name" value="DUF7779"/>
    <property type="match status" value="1"/>
</dbReference>
<dbReference type="InterPro" id="IPR056681">
    <property type="entry name" value="DUF7779"/>
</dbReference>
<dbReference type="OrthoDB" id="20872at2759"/>
<dbReference type="AlphaFoldDB" id="A0A0J9W0V5"/>
<dbReference type="Gene3D" id="1.25.40.10">
    <property type="entry name" value="Tetratricopeptide repeat domain"/>
    <property type="match status" value="1"/>
</dbReference>